<dbReference type="InterPro" id="IPR035919">
    <property type="entry name" value="EAL_sf"/>
</dbReference>
<feature type="domain" description="EAL" evidence="1">
    <location>
        <begin position="1"/>
        <end position="166"/>
    </location>
</feature>
<dbReference type="AlphaFoldDB" id="A0A6H1NWD1"/>
<evidence type="ECO:0000313" key="3">
    <source>
        <dbReference type="Proteomes" id="UP000501868"/>
    </source>
</evidence>
<sequence length="171" mass="19517">MGSDPNQCAARQIHQADFIDSIKRTLQQYNLSPELLKIEITERTAMTDVQKTLKTMRELQEYGVDIILDDFGIGYSSISYLVQYPFNTIKIDKSFIQSLDNKNQKSVCRALVAMGRNLGMNVVAEGVEEMEQYQYLCSIGCHKIQGYYFGRPTSVDLVEKFFYKGVCPTLL</sequence>
<reference evidence="2 3" key="1">
    <citation type="submission" date="2020-04" db="EMBL/GenBank/DDBJ databases">
        <title>Genome-Wide Identification of 5-Methylcytosine Sites in Bacterial Genomes By High-Throughput Sequencing of MspJI Restriction Fragments.</title>
        <authorList>
            <person name="Wu V."/>
        </authorList>
    </citation>
    <scope>NUCLEOTIDE SEQUENCE [LARGE SCALE GENOMIC DNA]</scope>
    <source>
        <strain evidence="2 3">S2</strain>
    </source>
</reference>
<organism evidence="2 3">
    <name type="scientific">Priestia megaterium</name>
    <name type="common">Bacillus megaterium</name>
    <dbReference type="NCBI Taxonomy" id="1404"/>
    <lineage>
        <taxon>Bacteria</taxon>
        <taxon>Bacillati</taxon>
        <taxon>Bacillota</taxon>
        <taxon>Bacilli</taxon>
        <taxon>Bacillales</taxon>
        <taxon>Bacillaceae</taxon>
        <taxon>Priestia</taxon>
    </lineage>
</organism>
<reference evidence="2 3" key="2">
    <citation type="submission" date="2020-04" db="EMBL/GenBank/DDBJ databases">
        <authorList>
            <person name="Fomenkov A."/>
            <person name="Anton B.P."/>
            <person name="Roberts R.J."/>
        </authorList>
    </citation>
    <scope>NUCLEOTIDE SEQUENCE [LARGE SCALE GENOMIC DNA]</scope>
    <source>
        <strain evidence="2 3">S2</strain>
    </source>
</reference>
<proteinExistence type="predicted"/>
<dbReference type="PROSITE" id="PS50883">
    <property type="entry name" value="EAL"/>
    <property type="match status" value="1"/>
</dbReference>
<dbReference type="SMART" id="SM00052">
    <property type="entry name" value="EAL"/>
    <property type="match status" value="1"/>
</dbReference>
<dbReference type="SUPFAM" id="SSF141868">
    <property type="entry name" value="EAL domain-like"/>
    <property type="match status" value="1"/>
</dbReference>
<accession>A0A6H1NWD1</accession>
<name>A0A6H1NWD1_PRIMG</name>
<gene>
    <name evidence="2" type="ORF">HFZ78_00380</name>
</gene>
<dbReference type="PANTHER" id="PTHR33121">
    <property type="entry name" value="CYCLIC DI-GMP PHOSPHODIESTERASE PDEF"/>
    <property type="match status" value="1"/>
</dbReference>
<protein>
    <submittedName>
        <fullName evidence="2">EAL domain-containing protein</fullName>
    </submittedName>
</protein>
<dbReference type="EMBL" id="CP051128">
    <property type="protein sequence ID" value="QIZ05411.1"/>
    <property type="molecule type" value="Genomic_DNA"/>
</dbReference>
<dbReference type="Proteomes" id="UP000501868">
    <property type="component" value="Chromosome"/>
</dbReference>
<dbReference type="CDD" id="cd01948">
    <property type="entry name" value="EAL"/>
    <property type="match status" value="1"/>
</dbReference>
<dbReference type="InterPro" id="IPR050706">
    <property type="entry name" value="Cyclic-di-GMP_PDE-like"/>
</dbReference>
<dbReference type="Pfam" id="PF00563">
    <property type="entry name" value="EAL"/>
    <property type="match status" value="1"/>
</dbReference>
<dbReference type="Gene3D" id="3.20.20.450">
    <property type="entry name" value="EAL domain"/>
    <property type="match status" value="1"/>
</dbReference>
<evidence type="ECO:0000313" key="2">
    <source>
        <dbReference type="EMBL" id="QIZ05411.1"/>
    </source>
</evidence>
<evidence type="ECO:0000259" key="1">
    <source>
        <dbReference type="PROSITE" id="PS50883"/>
    </source>
</evidence>
<dbReference type="InterPro" id="IPR001633">
    <property type="entry name" value="EAL_dom"/>
</dbReference>
<dbReference type="GO" id="GO:0071111">
    <property type="term" value="F:cyclic-guanylate-specific phosphodiesterase activity"/>
    <property type="evidence" value="ECO:0007669"/>
    <property type="project" value="InterPro"/>
</dbReference>
<dbReference type="PANTHER" id="PTHR33121:SF70">
    <property type="entry name" value="SIGNALING PROTEIN YKOW"/>
    <property type="match status" value="1"/>
</dbReference>